<dbReference type="EMBL" id="BX284605">
    <property type="protein sequence ID" value="CCD62817.1"/>
    <property type="molecule type" value="Genomic_DNA"/>
</dbReference>
<dbReference type="SUPFAM" id="SSF48508">
    <property type="entry name" value="Nuclear receptor ligand-binding domain"/>
    <property type="match status" value="1"/>
</dbReference>
<dbReference type="GeneID" id="184318"/>
<reference evidence="4 5" key="1">
    <citation type="journal article" date="1998" name="Science">
        <title>Genome sequence of the nematode C. elegans: a platform for investigating biology.</title>
        <authorList>
            <consortium name="The C. elegans sequencing consortium"/>
            <person name="Sulson J.E."/>
            <person name="Waterston R."/>
        </authorList>
    </citation>
    <scope>NUCLEOTIDE SEQUENCE [LARGE SCALE GENOMIC DNA]</scope>
    <source>
        <strain evidence="4 5">Bristol N2</strain>
    </source>
</reference>
<dbReference type="AlphaFoldDB" id="Q22960"/>
<dbReference type="RefSeq" id="NP_504870.2">
    <property type="nucleotide sequence ID" value="NM_072469.5"/>
</dbReference>
<dbReference type="UCSC" id="F10G2.9">
    <property type="organism name" value="c. elegans"/>
</dbReference>
<dbReference type="InterPro" id="IPR035500">
    <property type="entry name" value="NHR-like_dom_sf"/>
</dbReference>
<dbReference type="Proteomes" id="UP000001940">
    <property type="component" value="Chromosome V"/>
</dbReference>
<protein>
    <submittedName>
        <fullName evidence="4">Nuclear Hormone Receptor family</fullName>
    </submittedName>
</protein>
<dbReference type="SMR" id="Q22960"/>
<evidence type="ECO:0000256" key="2">
    <source>
        <dbReference type="ARBA" id="ARBA00023163"/>
    </source>
</evidence>
<dbReference type="Bgee" id="WBGene00017367">
    <property type="expression patterns" value="Expressed in larva and 3 other cell types or tissues"/>
</dbReference>
<name>Q22960_CAEEL</name>
<evidence type="ECO:0000313" key="5">
    <source>
        <dbReference type="Proteomes" id="UP000001940"/>
    </source>
</evidence>
<proteinExistence type="predicted"/>
<keyword evidence="1" id="KW-0805">Transcription regulation</keyword>
<dbReference type="PaxDb" id="6239-F10G2.9"/>
<dbReference type="PhylomeDB" id="Q22960"/>
<evidence type="ECO:0000256" key="3">
    <source>
        <dbReference type="ARBA" id="ARBA00023170"/>
    </source>
</evidence>
<evidence type="ECO:0000256" key="1">
    <source>
        <dbReference type="ARBA" id="ARBA00023015"/>
    </source>
</evidence>
<dbReference type="eggNOG" id="KOG3575">
    <property type="taxonomic scope" value="Eukaryota"/>
</dbReference>
<dbReference type="CTD" id="184318"/>
<gene>
    <name evidence="4 6" type="primary">nhr-263</name>
    <name evidence="4" type="ORF">CELE_F10G2.9</name>
    <name evidence="6" type="ORF">F10G2.9</name>
</gene>
<keyword evidence="2" id="KW-0804">Transcription</keyword>
<organism evidence="4 5">
    <name type="scientific">Caenorhabditis elegans</name>
    <dbReference type="NCBI Taxonomy" id="6239"/>
    <lineage>
        <taxon>Eukaryota</taxon>
        <taxon>Metazoa</taxon>
        <taxon>Ecdysozoa</taxon>
        <taxon>Nematoda</taxon>
        <taxon>Chromadorea</taxon>
        <taxon>Rhabditida</taxon>
        <taxon>Rhabditina</taxon>
        <taxon>Rhabditomorpha</taxon>
        <taxon>Rhabditoidea</taxon>
        <taxon>Rhabditidae</taxon>
        <taxon>Peloderinae</taxon>
        <taxon>Caenorhabditis</taxon>
    </lineage>
</organism>
<evidence type="ECO:0000313" key="4">
    <source>
        <dbReference type="EMBL" id="CCD62817.1"/>
    </source>
</evidence>
<evidence type="ECO:0000313" key="6">
    <source>
        <dbReference type="WormBase" id="F10G2.9"/>
    </source>
</evidence>
<accession>Q22960</accession>
<dbReference type="KEGG" id="cel:CELE_F10G2.9"/>
<dbReference type="AGR" id="WB:WBGene00017367"/>
<dbReference type="PIR" id="T29869">
    <property type="entry name" value="T29869"/>
</dbReference>
<sequence length="93" mass="11101">MANLPPLTSMQNTQNNQLSFSPDRKLWVLCNLLMIIDYIKTFSYFNKLSTQDQLILTRHVLLKCKNLHTSNYTMYRDYHIMRKLYWPKNALGS</sequence>
<dbReference type="WormBase" id="F10G2.9">
    <property type="protein sequence ID" value="CE35274"/>
    <property type="gene ID" value="WBGene00017367"/>
    <property type="gene designation" value="nhr-263"/>
</dbReference>
<dbReference type="HOGENOM" id="CLU_2401635_0_0_1"/>
<keyword evidence="3 4" id="KW-0675">Receptor</keyword>
<keyword evidence="5" id="KW-1185">Reference proteome</keyword>
<dbReference type="InParanoid" id="Q22960"/>